<proteinExistence type="predicted"/>
<gene>
    <name evidence="2" type="ordered locus">AXX17_At4g15940</name>
</gene>
<feature type="domain" description="FBD" evidence="1">
    <location>
        <begin position="355"/>
        <end position="427"/>
    </location>
</feature>
<dbReference type="PANTHER" id="PTHR31900">
    <property type="entry name" value="F-BOX/RNI SUPERFAMILY PROTEIN-RELATED"/>
    <property type="match status" value="1"/>
</dbReference>
<dbReference type="InterPro" id="IPR032675">
    <property type="entry name" value="LRR_dom_sf"/>
</dbReference>
<dbReference type="Pfam" id="PF07723">
    <property type="entry name" value="LRR_2"/>
    <property type="match status" value="1"/>
</dbReference>
<dbReference type="Proteomes" id="UP000078284">
    <property type="component" value="Chromosome 4"/>
</dbReference>
<evidence type="ECO:0000259" key="1">
    <source>
        <dbReference type="SMART" id="SM00579"/>
    </source>
</evidence>
<dbReference type="InterPro" id="IPR006566">
    <property type="entry name" value="FBD"/>
</dbReference>
<comment type="caution">
    <text evidence="2">The sequence shown here is derived from an EMBL/GenBank/DDBJ whole genome shotgun (WGS) entry which is preliminary data.</text>
</comment>
<dbReference type="InterPro" id="IPR001810">
    <property type="entry name" value="F-box_dom"/>
</dbReference>
<protein>
    <recommendedName>
        <fullName evidence="1">FBD domain-containing protein</fullName>
    </recommendedName>
</protein>
<sequence>MKRRKRGRGIVNADRISQLPEALIIQILSLLPTEVAVTTSVLSKQWQFLWKMLPKLNFDSLDQRHEFKTFSKNVKRALLSHKAPVLHSLHLIVHLHLCNSMNTAKLIGIAFACNLLKLVLEVDGGRFSIPESLYNCETLDILELKYSILMDVPSSICLKSLRTLHLHYVDFKDNESALNLLSGCPNLENLVVHRYPFSSVKTFTIAVSSLKRLTIYTSSTVDPRAGYVINSPSLTYLKIVGQIGFCLIENVPELVEASMIVSSQIINKNLLESLTSVKRLFLEFSPLMIKFPTGSIFYQLVYLELLTHEAECLNLLTLMLNSSPKLQILKLLSPKYQSWKKDIVGKWNKPKIVPECLLFHLETFMWKGYEWKRNDETEVAKYILSNTNRLKRATFFSKPISSEERVKMVKNLNSVVRALNSCQLLIK</sequence>
<dbReference type="PANTHER" id="PTHR31900:SF34">
    <property type="entry name" value="EMB|CAB62440.1-RELATED"/>
    <property type="match status" value="1"/>
</dbReference>
<dbReference type="SUPFAM" id="SSF81383">
    <property type="entry name" value="F-box domain"/>
    <property type="match status" value="1"/>
</dbReference>
<dbReference type="SUPFAM" id="SSF52058">
    <property type="entry name" value="L domain-like"/>
    <property type="match status" value="1"/>
</dbReference>
<dbReference type="InterPro" id="IPR036047">
    <property type="entry name" value="F-box-like_dom_sf"/>
</dbReference>
<dbReference type="CDD" id="cd22160">
    <property type="entry name" value="F-box_AtFBL13-like"/>
    <property type="match status" value="1"/>
</dbReference>
<accession>A0A178V551</accession>
<organism evidence="2 3">
    <name type="scientific">Arabidopsis thaliana</name>
    <name type="common">Mouse-ear cress</name>
    <dbReference type="NCBI Taxonomy" id="3702"/>
    <lineage>
        <taxon>Eukaryota</taxon>
        <taxon>Viridiplantae</taxon>
        <taxon>Streptophyta</taxon>
        <taxon>Embryophyta</taxon>
        <taxon>Tracheophyta</taxon>
        <taxon>Spermatophyta</taxon>
        <taxon>Magnoliopsida</taxon>
        <taxon>eudicotyledons</taxon>
        <taxon>Gunneridae</taxon>
        <taxon>Pentapetalae</taxon>
        <taxon>rosids</taxon>
        <taxon>malvids</taxon>
        <taxon>Brassicales</taxon>
        <taxon>Brassicaceae</taxon>
        <taxon>Camelineae</taxon>
        <taxon>Arabidopsis</taxon>
    </lineage>
</organism>
<evidence type="ECO:0000313" key="3">
    <source>
        <dbReference type="Proteomes" id="UP000078284"/>
    </source>
</evidence>
<name>A0A178V551_ARATH</name>
<dbReference type="EMBL" id="LUHQ01000004">
    <property type="protein sequence ID" value="OAP00788.1"/>
    <property type="molecule type" value="Genomic_DNA"/>
</dbReference>
<dbReference type="InterPro" id="IPR050232">
    <property type="entry name" value="FBL13/AtMIF1-like"/>
</dbReference>
<dbReference type="Pfam" id="PF08387">
    <property type="entry name" value="FBD"/>
    <property type="match status" value="1"/>
</dbReference>
<dbReference type="InterPro" id="IPR053781">
    <property type="entry name" value="F-box_AtFBL13-like"/>
</dbReference>
<dbReference type="Gene3D" id="3.80.10.10">
    <property type="entry name" value="Ribonuclease Inhibitor"/>
    <property type="match status" value="1"/>
</dbReference>
<reference evidence="3" key="1">
    <citation type="journal article" date="2016" name="Proc. Natl. Acad. Sci. U.S.A.">
        <title>Chromosome-level assembly of Arabidopsis thaliana Ler reveals the extent of translocation and inversion polymorphisms.</title>
        <authorList>
            <person name="Zapata L."/>
            <person name="Ding J."/>
            <person name="Willing E.M."/>
            <person name="Hartwig B."/>
            <person name="Bezdan D."/>
            <person name="Jiao W.B."/>
            <person name="Patel V."/>
            <person name="Velikkakam James G."/>
            <person name="Koornneef M."/>
            <person name="Ossowski S."/>
            <person name="Schneeberger K."/>
        </authorList>
    </citation>
    <scope>NUCLEOTIDE SEQUENCE [LARGE SCALE GENOMIC DNA]</scope>
    <source>
        <strain evidence="3">cv. Landsberg erecta</strain>
    </source>
</reference>
<dbReference type="ExpressionAtlas" id="A0A178V551">
    <property type="expression patterns" value="baseline"/>
</dbReference>
<evidence type="ECO:0000313" key="2">
    <source>
        <dbReference type="EMBL" id="OAP00788.1"/>
    </source>
</evidence>
<dbReference type="AlphaFoldDB" id="A0A178V551"/>
<dbReference type="Pfam" id="PF00646">
    <property type="entry name" value="F-box"/>
    <property type="match status" value="1"/>
</dbReference>
<dbReference type="InterPro" id="IPR013101">
    <property type="entry name" value="LRR_PRU1-like"/>
</dbReference>
<dbReference type="SMART" id="SM00579">
    <property type="entry name" value="FBD"/>
    <property type="match status" value="1"/>
</dbReference>